<reference evidence="6 7" key="2">
    <citation type="journal article" date="2011" name="J. Bacteriol.">
        <title>Complete genome sequence of the anaerobic, halophilic alkalithermophile Natranaerobius thermophilus JW/NM-WN-LF.</title>
        <authorList>
            <person name="Zhao B."/>
            <person name="Mesbah N.M."/>
            <person name="Dalin E."/>
            <person name="Goodwin L."/>
            <person name="Nolan M."/>
            <person name="Pitluck S."/>
            <person name="Chertkov O."/>
            <person name="Brettin T.S."/>
            <person name="Han J."/>
            <person name="Larimer F.W."/>
            <person name="Land M.L."/>
            <person name="Hauser L."/>
            <person name="Kyrpides N."/>
            <person name="Wiegel J."/>
        </authorList>
    </citation>
    <scope>NUCLEOTIDE SEQUENCE [LARGE SCALE GENOMIC DNA]</scope>
    <source>
        <strain evidence="7">ATCC BAA-1301 / DSM 18059 / JW/NM-WN-LF</strain>
    </source>
</reference>
<dbReference type="InterPro" id="IPR012340">
    <property type="entry name" value="NA-bd_OB-fold"/>
</dbReference>
<dbReference type="KEGG" id="nth:Nther_0138"/>
<reference evidence="6 7" key="1">
    <citation type="submission" date="2008-04" db="EMBL/GenBank/DDBJ databases">
        <title>Complete sequence of chromosome of Natranaerobius thermophilus JW/NM-WN-LF.</title>
        <authorList>
            <consortium name="US DOE Joint Genome Institute"/>
            <person name="Copeland A."/>
            <person name="Lucas S."/>
            <person name="Lapidus A."/>
            <person name="Glavina del Rio T."/>
            <person name="Dalin E."/>
            <person name="Tice H."/>
            <person name="Bruce D."/>
            <person name="Goodwin L."/>
            <person name="Pitluck S."/>
            <person name="Chertkov O."/>
            <person name="Brettin T."/>
            <person name="Detter J.C."/>
            <person name="Han C."/>
            <person name="Kuske C.R."/>
            <person name="Schmutz J."/>
            <person name="Larimer F."/>
            <person name="Land M."/>
            <person name="Hauser L."/>
            <person name="Kyrpides N."/>
            <person name="Lykidis A."/>
            <person name="Mesbah N.M."/>
            <person name="Wiegel J."/>
        </authorList>
    </citation>
    <scope>NUCLEOTIDE SEQUENCE [LARGE SCALE GENOMIC DNA]</scope>
    <source>
        <strain evidence="7">ATCC BAA-1301 / DSM 18059 / JW/NM-WN-LF</strain>
    </source>
</reference>
<dbReference type="eggNOG" id="COG1793">
    <property type="taxonomic scope" value="Bacteria"/>
</dbReference>
<keyword evidence="3 6" id="KW-0436">Ligase</keyword>
<comment type="catalytic activity">
    <reaction evidence="4">
        <text>ATP + (deoxyribonucleotide)n-3'-hydroxyl + 5'-phospho-(deoxyribonucleotide)m = (deoxyribonucleotide)n+m + AMP + diphosphate.</text>
        <dbReference type="EC" id="6.5.1.1"/>
    </reaction>
</comment>
<dbReference type="PANTHER" id="PTHR45674:SF4">
    <property type="entry name" value="DNA LIGASE 1"/>
    <property type="match status" value="1"/>
</dbReference>
<dbReference type="SUPFAM" id="SSF50249">
    <property type="entry name" value="Nucleic acid-binding proteins"/>
    <property type="match status" value="1"/>
</dbReference>
<evidence type="ECO:0000256" key="4">
    <source>
        <dbReference type="ARBA" id="ARBA00034003"/>
    </source>
</evidence>
<dbReference type="Gene3D" id="3.30.470.30">
    <property type="entry name" value="DNA ligase/mRNA capping enzyme"/>
    <property type="match status" value="1"/>
</dbReference>
<evidence type="ECO:0000256" key="3">
    <source>
        <dbReference type="ARBA" id="ARBA00022598"/>
    </source>
</evidence>
<dbReference type="Pfam" id="PF01068">
    <property type="entry name" value="DNA_ligase_A_M"/>
    <property type="match status" value="1"/>
</dbReference>
<evidence type="ECO:0000313" key="7">
    <source>
        <dbReference type="Proteomes" id="UP000001683"/>
    </source>
</evidence>
<organism evidence="6 7">
    <name type="scientific">Natranaerobius thermophilus (strain ATCC BAA-1301 / DSM 18059 / JW/NM-WN-LF)</name>
    <dbReference type="NCBI Taxonomy" id="457570"/>
    <lineage>
        <taxon>Bacteria</taxon>
        <taxon>Bacillati</taxon>
        <taxon>Bacillota</taxon>
        <taxon>Clostridia</taxon>
        <taxon>Natranaerobiales</taxon>
        <taxon>Natranaerobiaceae</taxon>
        <taxon>Natranaerobius</taxon>
    </lineage>
</organism>
<dbReference type="CDD" id="cd07906">
    <property type="entry name" value="Adenylation_DNA_ligase_LigD_LigC"/>
    <property type="match status" value="1"/>
</dbReference>
<dbReference type="InterPro" id="IPR012309">
    <property type="entry name" value="DNA_ligase_ATP-dep_C"/>
</dbReference>
<dbReference type="Proteomes" id="UP000001683">
    <property type="component" value="Chromosome"/>
</dbReference>
<dbReference type="GO" id="GO:0006310">
    <property type="term" value="P:DNA recombination"/>
    <property type="evidence" value="ECO:0007669"/>
    <property type="project" value="InterPro"/>
</dbReference>
<dbReference type="EC" id="6.5.1.1" evidence="2"/>
<dbReference type="PROSITE" id="PS50160">
    <property type="entry name" value="DNA_LIGASE_A3"/>
    <property type="match status" value="1"/>
</dbReference>
<proteinExistence type="inferred from homology"/>
<dbReference type="STRING" id="457570.Nther_0138"/>
<dbReference type="InterPro" id="IPR050191">
    <property type="entry name" value="ATP-dep_DNA_ligase"/>
</dbReference>
<dbReference type="GO" id="GO:0003910">
    <property type="term" value="F:DNA ligase (ATP) activity"/>
    <property type="evidence" value="ECO:0007669"/>
    <property type="project" value="UniProtKB-EC"/>
</dbReference>
<keyword evidence="7" id="KW-1185">Reference proteome</keyword>
<accession>B2A483</accession>
<sequence length="327" mass="37985">MEFFQIQAMEPIPRQSVPTGDDWFYQIKWDGIRILTFFDGNSIKLRTKKGFKRTTEYPELNELTKEFGNTTWLLDGEIIVANQTDKSDHPKFITTNESCEEVGANFFHVLKRDRTKNPTQKLLKTFPVRYKVFDLLMIDNQWLVNEPFIKRRELLNKHFNNNKFLQIIRSYSDGLSLFNITSQQNHEGIVAKKSNSIYHPGKKHSEWFKIKHLKYLQAYLGGVIVKENQIKSLLLGQKSDLADYKLNYIGRASTGLTQKELNMLKDFAFKNRVSNSPFGNLSKVDLELADSKESVVFLSPQLKLQVKYTNWTPGGNLRHPVINGFII</sequence>
<dbReference type="AlphaFoldDB" id="B2A483"/>
<evidence type="ECO:0000259" key="5">
    <source>
        <dbReference type="PROSITE" id="PS50160"/>
    </source>
</evidence>
<dbReference type="EMBL" id="CP001034">
    <property type="protein sequence ID" value="ACB83737.1"/>
    <property type="molecule type" value="Genomic_DNA"/>
</dbReference>
<dbReference type="OrthoDB" id="9802472at2"/>
<dbReference type="SUPFAM" id="SSF56091">
    <property type="entry name" value="DNA ligase/mRNA capping enzyme, catalytic domain"/>
    <property type="match status" value="1"/>
</dbReference>
<dbReference type="InParanoid" id="B2A483"/>
<dbReference type="RefSeq" id="WP_012446628.1">
    <property type="nucleotide sequence ID" value="NC_010718.1"/>
</dbReference>
<gene>
    <name evidence="6" type="ordered locus">Nther_0138</name>
</gene>
<dbReference type="GO" id="GO:0005524">
    <property type="term" value="F:ATP binding"/>
    <property type="evidence" value="ECO:0007669"/>
    <property type="project" value="InterPro"/>
</dbReference>
<dbReference type="Gene3D" id="2.40.50.140">
    <property type="entry name" value="Nucleic acid-binding proteins"/>
    <property type="match status" value="1"/>
</dbReference>
<evidence type="ECO:0000256" key="1">
    <source>
        <dbReference type="ARBA" id="ARBA00007572"/>
    </source>
</evidence>
<dbReference type="Pfam" id="PF04679">
    <property type="entry name" value="DNA_ligase_A_C"/>
    <property type="match status" value="1"/>
</dbReference>
<evidence type="ECO:0000256" key="2">
    <source>
        <dbReference type="ARBA" id="ARBA00012727"/>
    </source>
</evidence>
<dbReference type="PANTHER" id="PTHR45674">
    <property type="entry name" value="DNA LIGASE 1/3 FAMILY MEMBER"/>
    <property type="match status" value="1"/>
</dbReference>
<dbReference type="FunCoup" id="B2A483">
    <property type="interactions" value="2"/>
</dbReference>
<protein>
    <recommendedName>
        <fullName evidence="2">DNA ligase (ATP)</fullName>
        <ecNumber evidence="2">6.5.1.1</ecNumber>
    </recommendedName>
</protein>
<comment type="similarity">
    <text evidence="1">Belongs to the ATP-dependent DNA ligase family.</text>
</comment>
<dbReference type="GO" id="GO:0006281">
    <property type="term" value="P:DNA repair"/>
    <property type="evidence" value="ECO:0007669"/>
    <property type="project" value="InterPro"/>
</dbReference>
<feature type="domain" description="ATP-dependent DNA ligase family profile" evidence="5">
    <location>
        <begin position="132"/>
        <end position="211"/>
    </location>
</feature>
<dbReference type="InterPro" id="IPR012310">
    <property type="entry name" value="DNA_ligase_ATP-dep_cent"/>
</dbReference>
<dbReference type="HOGENOM" id="CLU_008325_4_0_9"/>
<evidence type="ECO:0000313" key="6">
    <source>
        <dbReference type="EMBL" id="ACB83737.1"/>
    </source>
</evidence>
<name>B2A483_NATTJ</name>